<sequence length="72" mass="7499">MGDKSAYMGVGGYDGLTVHKNQGGNGGYAREEYAYPASSESNKQSGPSYSPYGAGSQGVTRPRNDVSTYLGP</sequence>
<dbReference type="InterPro" id="IPR008498">
    <property type="entry name" value="DUF780_CAE_spp"/>
</dbReference>
<evidence type="ECO:0000313" key="3">
    <source>
        <dbReference type="WBParaSite" id="MBELARI_LOCUS18527"/>
    </source>
</evidence>
<feature type="region of interest" description="Disordered" evidence="1">
    <location>
        <begin position="11"/>
        <end position="72"/>
    </location>
</feature>
<reference evidence="3" key="1">
    <citation type="submission" date="2024-02" db="UniProtKB">
        <authorList>
            <consortium name="WormBaseParasite"/>
        </authorList>
    </citation>
    <scope>IDENTIFICATION</scope>
</reference>
<name>A0AAF3EWD7_9BILA</name>
<evidence type="ECO:0000256" key="1">
    <source>
        <dbReference type="SAM" id="MobiDB-lite"/>
    </source>
</evidence>
<accession>A0AAF3EWD7</accession>
<evidence type="ECO:0000313" key="2">
    <source>
        <dbReference type="Proteomes" id="UP000887575"/>
    </source>
</evidence>
<dbReference type="Proteomes" id="UP000887575">
    <property type="component" value="Unassembled WGS sequence"/>
</dbReference>
<feature type="compositionally biased region" description="Low complexity" evidence="1">
    <location>
        <begin position="44"/>
        <end position="58"/>
    </location>
</feature>
<organism evidence="2 3">
    <name type="scientific">Mesorhabditis belari</name>
    <dbReference type="NCBI Taxonomy" id="2138241"/>
    <lineage>
        <taxon>Eukaryota</taxon>
        <taxon>Metazoa</taxon>
        <taxon>Ecdysozoa</taxon>
        <taxon>Nematoda</taxon>
        <taxon>Chromadorea</taxon>
        <taxon>Rhabditida</taxon>
        <taxon>Rhabditina</taxon>
        <taxon>Rhabditomorpha</taxon>
        <taxon>Rhabditoidea</taxon>
        <taxon>Rhabditidae</taxon>
        <taxon>Mesorhabditinae</taxon>
        <taxon>Mesorhabditis</taxon>
    </lineage>
</organism>
<protein>
    <submittedName>
        <fullName evidence="3">Distal-less</fullName>
    </submittedName>
</protein>
<dbReference type="WBParaSite" id="MBELARI_LOCUS18527">
    <property type="protein sequence ID" value="MBELARI_LOCUS18527"/>
    <property type="gene ID" value="MBELARI_LOCUS18527"/>
</dbReference>
<keyword evidence="2" id="KW-1185">Reference proteome</keyword>
<proteinExistence type="predicted"/>
<dbReference type="Pfam" id="PF05611">
    <property type="entry name" value="DUF780"/>
    <property type="match status" value="1"/>
</dbReference>
<dbReference type="AlphaFoldDB" id="A0AAF3EWD7"/>